<feature type="signal peptide" evidence="1">
    <location>
        <begin position="1"/>
        <end position="23"/>
    </location>
</feature>
<keyword evidence="3" id="KW-1185">Reference proteome</keyword>
<keyword evidence="1" id="KW-0732">Signal</keyword>
<sequence length="144" mass="16474">MKRYIYFISSLMMLFLYPNDGMAAELPLTLEEEDWRLIVDTSDADSDRLCQPGNIDMYELKLENTSGNKKDVRMHAFRQEGGKHRDDGVATEEADELTANASLDARNLPIAQDVEALDVLILWQEEVDGQYFKQHFMVPLLASD</sequence>
<proteinExistence type="predicted"/>
<reference evidence="2 3" key="1">
    <citation type="submission" date="2020-06" db="EMBL/GenBank/DDBJ databases">
        <title>Genomic analysis of Salicibibacter sp. NKC21-4.</title>
        <authorList>
            <person name="Oh Y.J."/>
        </authorList>
    </citation>
    <scope>NUCLEOTIDE SEQUENCE [LARGE SCALE GENOMIC DNA]</scope>
    <source>
        <strain evidence="2 3">NKC21-4</strain>
    </source>
</reference>
<evidence type="ECO:0000313" key="2">
    <source>
        <dbReference type="EMBL" id="QQK79257.1"/>
    </source>
</evidence>
<gene>
    <name evidence="2" type="ORF">HUG20_04700</name>
</gene>
<organism evidence="2 3">
    <name type="scientific">Salicibibacter cibi</name>
    <dbReference type="NCBI Taxonomy" id="2743001"/>
    <lineage>
        <taxon>Bacteria</taxon>
        <taxon>Bacillati</taxon>
        <taxon>Bacillota</taxon>
        <taxon>Bacilli</taxon>
        <taxon>Bacillales</taxon>
        <taxon>Bacillaceae</taxon>
        <taxon>Salicibibacter</taxon>
    </lineage>
</organism>
<feature type="chain" id="PRO_5032317950" evidence="1">
    <location>
        <begin position="24"/>
        <end position="144"/>
    </location>
</feature>
<dbReference type="KEGG" id="scib:HUG20_04700"/>
<dbReference type="Proteomes" id="UP000595349">
    <property type="component" value="Chromosome"/>
</dbReference>
<dbReference type="AlphaFoldDB" id="A0A7T6Z9M9"/>
<evidence type="ECO:0000256" key="1">
    <source>
        <dbReference type="SAM" id="SignalP"/>
    </source>
</evidence>
<dbReference type="EMBL" id="CP054706">
    <property type="protein sequence ID" value="QQK79257.1"/>
    <property type="molecule type" value="Genomic_DNA"/>
</dbReference>
<evidence type="ECO:0000313" key="3">
    <source>
        <dbReference type="Proteomes" id="UP000595349"/>
    </source>
</evidence>
<name>A0A7T6Z9M9_9BACI</name>
<protein>
    <submittedName>
        <fullName evidence="2">Uncharacterized protein</fullName>
    </submittedName>
</protein>
<accession>A0A7T6Z9M9</accession>
<dbReference type="RefSeq" id="WP_200088606.1">
    <property type="nucleotide sequence ID" value="NZ_CP054706.1"/>
</dbReference>